<sequence length="51" mass="5975">MILLTFISRITISVIRLVANVCYTTDADITLRRYQQLFVDNIFIKHSSKSR</sequence>
<protein>
    <submittedName>
        <fullName evidence="2">Uncharacterized protein</fullName>
    </submittedName>
</protein>
<dbReference type="AlphaFoldDB" id="A0A0B6YKV6"/>
<proteinExistence type="predicted"/>
<keyword evidence="1" id="KW-0732">Signal</keyword>
<evidence type="ECO:0000313" key="2">
    <source>
        <dbReference type="EMBL" id="CEK56834.1"/>
    </source>
</evidence>
<gene>
    <name evidence="2" type="primary">ORF28634</name>
</gene>
<feature type="signal peptide" evidence="1">
    <location>
        <begin position="1"/>
        <end position="17"/>
    </location>
</feature>
<accession>A0A0B6YKV6</accession>
<dbReference type="EMBL" id="HACG01009969">
    <property type="protein sequence ID" value="CEK56834.1"/>
    <property type="molecule type" value="Transcribed_RNA"/>
</dbReference>
<organism evidence="2">
    <name type="scientific">Arion vulgaris</name>
    <dbReference type="NCBI Taxonomy" id="1028688"/>
    <lineage>
        <taxon>Eukaryota</taxon>
        <taxon>Metazoa</taxon>
        <taxon>Spiralia</taxon>
        <taxon>Lophotrochozoa</taxon>
        <taxon>Mollusca</taxon>
        <taxon>Gastropoda</taxon>
        <taxon>Heterobranchia</taxon>
        <taxon>Euthyneura</taxon>
        <taxon>Panpulmonata</taxon>
        <taxon>Eupulmonata</taxon>
        <taxon>Stylommatophora</taxon>
        <taxon>Helicina</taxon>
        <taxon>Arionoidea</taxon>
        <taxon>Arionidae</taxon>
        <taxon>Arion</taxon>
    </lineage>
</organism>
<reference evidence="2" key="1">
    <citation type="submission" date="2014-12" db="EMBL/GenBank/DDBJ databases">
        <title>Insight into the proteome of Arion vulgaris.</title>
        <authorList>
            <person name="Aradska J."/>
            <person name="Bulat T."/>
            <person name="Smidak R."/>
            <person name="Sarate P."/>
            <person name="Gangsoo J."/>
            <person name="Sialana F."/>
            <person name="Bilban M."/>
            <person name="Lubec G."/>
        </authorList>
    </citation>
    <scope>NUCLEOTIDE SEQUENCE</scope>
    <source>
        <tissue evidence="2">Skin</tissue>
    </source>
</reference>
<evidence type="ECO:0000256" key="1">
    <source>
        <dbReference type="SAM" id="SignalP"/>
    </source>
</evidence>
<name>A0A0B6YKV6_9EUPU</name>
<feature type="non-terminal residue" evidence="2">
    <location>
        <position position="51"/>
    </location>
</feature>
<feature type="chain" id="PRO_5005171289" evidence="1">
    <location>
        <begin position="18"/>
        <end position="51"/>
    </location>
</feature>